<reference evidence="2 3" key="1">
    <citation type="submission" date="2019-09" db="EMBL/GenBank/DDBJ databases">
        <title>Genome sequence of Rhodovastum atsumiense, a diverse member of the Acetobacteraceae family of non-sulfur purple photosynthetic bacteria.</title>
        <authorList>
            <person name="Meyer T."/>
            <person name="Kyndt J."/>
        </authorList>
    </citation>
    <scope>NUCLEOTIDE SEQUENCE [LARGE SCALE GENOMIC DNA]</scope>
    <source>
        <strain evidence="2 3">DSM 21279</strain>
    </source>
</reference>
<evidence type="ECO:0000256" key="1">
    <source>
        <dbReference type="SAM" id="Phobius"/>
    </source>
</evidence>
<dbReference type="RefSeq" id="WP_150045684.1">
    <property type="nucleotide sequence ID" value="NZ_OW485601.1"/>
</dbReference>
<feature type="transmembrane region" description="Helical" evidence="1">
    <location>
        <begin position="68"/>
        <end position="87"/>
    </location>
</feature>
<dbReference type="AlphaFoldDB" id="A0A5M6IIJ2"/>
<dbReference type="InterPro" id="IPR006747">
    <property type="entry name" value="DUF599"/>
</dbReference>
<dbReference type="Pfam" id="PF04654">
    <property type="entry name" value="DUF599"/>
    <property type="match status" value="1"/>
</dbReference>
<feature type="transmembrane region" description="Helical" evidence="1">
    <location>
        <begin position="178"/>
        <end position="207"/>
    </location>
</feature>
<evidence type="ECO:0000313" key="3">
    <source>
        <dbReference type="Proteomes" id="UP000325255"/>
    </source>
</evidence>
<dbReference type="OrthoDB" id="9806874at2"/>
<dbReference type="Proteomes" id="UP000325255">
    <property type="component" value="Unassembled WGS sequence"/>
</dbReference>
<name>A0A5M6IIJ2_9PROT</name>
<proteinExistence type="predicted"/>
<gene>
    <name evidence="2" type="ORF">F1189_30730</name>
</gene>
<keyword evidence="1" id="KW-0472">Membrane</keyword>
<comment type="caution">
    <text evidence="2">The sequence shown here is derived from an EMBL/GenBank/DDBJ whole genome shotgun (WGS) entry which is preliminary data.</text>
</comment>
<feature type="transmembrane region" description="Helical" evidence="1">
    <location>
        <begin position="108"/>
        <end position="130"/>
    </location>
</feature>
<organism evidence="2 3">
    <name type="scientific">Rhodovastum atsumiense</name>
    <dbReference type="NCBI Taxonomy" id="504468"/>
    <lineage>
        <taxon>Bacteria</taxon>
        <taxon>Pseudomonadati</taxon>
        <taxon>Pseudomonadota</taxon>
        <taxon>Alphaproteobacteria</taxon>
        <taxon>Acetobacterales</taxon>
        <taxon>Acetobacteraceae</taxon>
        <taxon>Rhodovastum</taxon>
    </lineage>
</organism>
<keyword evidence="1" id="KW-0812">Transmembrane</keyword>
<dbReference type="EMBL" id="VWPK01000107">
    <property type="protein sequence ID" value="KAA5608096.1"/>
    <property type="molecule type" value="Genomic_DNA"/>
</dbReference>
<protein>
    <submittedName>
        <fullName evidence="2">DUF599 family protein</fullName>
    </submittedName>
</protein>
<keyword evidence="3" id="KW-1185">Reference proteome</keyword>
<evidence type="ECO:0000313" key="2">
    <source>
        <dbReference type="EMBL" id="KAA5608096.1"/>
    </source>
</evidence>
<keyword evidence="1" id="KW-1133">Transmembrane helix</keyword>
<accession>A0A5M6IIJ2</accession>
<sequence>MPAWDFAALALFCLMWLGYEPAIGLAGVHSINTGMRSVRVAWMASLLRRDNRITDSTLIGHVMHSTSFFASTSLIAIGALISALGGLDRVQPAVEALGFVPPVPRMLFTIKVALVLAVLVHGFFRLTWAIRQINYTIALVGAAPAASALGDQVSDLAEALGGMLTAALVTFNDGIRSYYFALAALAWLLGPLALALASLLLTAVMVWRQLGSPVATQFQHAAALTLRAHARLKE</sequence>